<protein>
    <submittedName>
        <fullName evidence="6">Sure-like protein</fullName>
    </submittedName>
</protein>
<gene>
    <name evidence="6" type="ORF">SISSUDRAFT_1053601</name>
</gene>
<evidence type="ECO:0000256" key="1">
    <source>
        <dbReference type="ARBA" id="ARBA00011062"/>
    </source>
</evidence>
<dbReference type="Gene3D" id="3.40.1210.10">
    <property type="entry name" value="Survival protein SurE-like phosphatase/nucleotidase"/>
    <property type="match status" value="1"/>
</dbReference>
<keyword evidence="3" id="KW-0378">Hydrolase</keyword>
<keyword evidence="2" id="KW-0479">Metal-binding</keyword>
<feature type="signal peptide" evidence="4">
    <location>
        <begin position="1"/>
        <end position="21"/>
    </location>
</feature>
<proteinExistence type="inferred from homology"/>
<dbReference type="AlphaFoldDB" id="A0A165Z4F1"/>
<dbReference type="PANTHER" id="PTHR30457">
    <property type="entry name" value="5'-NUCLEOTIDASE SURE"/>
    <property type="match status" value="1"/>
</dbReference>
<dbReference type="Pfam" id="PF01975">
    <property type="entry name" value="SurE"/>
    <property type="match status" value="1"/>
</dbReference>
<sequence>MLFDLGAGIFSFFFLLAGAACESPKARVVLTNDDGWAEANIRAQYSTLTEGGYQVVLSAPAQDQSGTGSLDLPPTPLLEPCEYNTCVIGSPATGYNASEPQLNYVNSFPVTSVKFGIQTLAPKFFSGSPPDIIVSGPNVGANTGVSVLGSGTVGAACEAAKEGIPAIAFSGAVKTRHSYTDLIPGDSSFIYSSLALSLVDALVATPKPFLPPNTILNVNFPNVTAQCASEDNFEFVLSRAFPALIPGFDLSICNTNTLPTESSVVGNSDGCFASISVLDARTKLDAEKSAQTFVYSKLGPLLKCLS</sequence>
<feature type="chain" id="PRO_5007869765" evidence="4">
    <location>
        <begin position="22"/>
        <end position="306"/>
    </location>
</feature>
<dbReference type="GO" id="GO:0046872">
    <property type="term" value="F:metal ion binding"/>
    <property type="evidence" value="ECO:0007669"/>
    <property type="project" value="UniProtKB-KW"/>
</dbReference>
<dbReference type="STRING" id="1314776.A0A165Z4F1"/>
<dbReference type="SUPFAM" id="SSF64167">
    <property type="entry name" value="SurE-like"/>
    <property type="match status" value="1"/>
</dbReference>
<dbReference type="EMBL" id="KV428210">
    <property type="protein sequence ID" value="KZT33923.1"/>
    <property type="molecule type" value="Genomic_DNA"/>
</dbReference>
<name>A0A165Z4F1_9AGAM</name>
<evidence type="ECO:0000256" key="2">
    <source>
        <dbReference type="ARBA" id="ARBA00022723"/>
    </source>
</evidence>
<dbReference type="OrthoDB" id="4018688at2759"/>
<evidence type="ECO:0000256" key="3">
    <source>
        <dbReference type="ARBA" id="ARBA00022801"/>
    </source>
</evidence>
<comment type="similarity">
    <text evidence="1">Belongs to the SurE nucleotidase family.</text>
</comment>
<keyword evidence="7" id="KW-1185">Reference proteome</keyword>
<evidence type="ECO:0000313" key="6">
    <source>
        <dbReference type="EMBL" id="KZT33923.1"/>
    </source>
</evidence>
<evidence type="ECO:0000313" key="7">
    <source>
        <dbReference type="Proteomes" id="UP000076798"/>
    </source>
</evidence>
<dbReference type="InterPro" id="IPR002828">
    <property type="entry name" value="SurE-like_Pase/nucleotidase"/>
</dbReference>
<keyword evidence="4" id="KW-0732">Signal</keyword>
<reference evidence="6 7" key="1">
    <citation type="journal article" date="2016" name="Mol. Biol. Evol.">
        <title>Comparative Genomics of Early-Diverging Mushroom-Forming Fungi Provides Insights into the Origins of Lignocellulose Decay Capabilities.</title>
        <authorList>
            <person name="Nagy L.G."/>
            <person name="Riley R."/>
            <person name="Tritt A."/>
            <person name="Adam C."/>
            <person name="Daum C."/>
            <person name="Floudas D."/>
            <person name="Sun H."/>
            <person name="Yadav J.S."/>
            <person name="Pangilinan J."/>
            <person name="Larsson K.H."/>
            <person name="Matsuura K."/>
            <person name="Barry K."/>
            <person name="Labutti K."/>
            <person name="Kuo R."/>
            <person name="Ohm R.A."/>
            <person name="Bhattacharya S.S."/>
            <person name="Shirouzu T."/>
            <person name="Yoshinaga Y."/>
            <person name="Martin F.M."/>
            <person name="Grigoriev I.V."/>
            <person name="Hibbett D.S."/>
        </authorList>
    </citation>
    <scope>NUCLEOTIDE SEQUENCE [LARGE SCALE GENOMIC DNA]</scope>
    <source>
        <strain evidence="6 7">HHB10207 ss-3</strain>
    </source>
</reference>
<dbReference type="Proteomes" id="UP000076798">
    <property type="component" value="Unassembled WGS sequence"/>
</dbReference>
<dbReference type="InterPro" id="IPR036523">
    <property type="entry name" value="SurE-like_sf"/>
</dbReference>
<dbReference type="InterPro" id="IPR030048">
    <property type="entry name" value="SurE"/>
</dbReference>
<evidence type="ECO:0000256" key="4">
    <source>
        <dbReference type="SAM" id="SignalP"/>
    </source>
</evidence>
<dbReference type="GO" id="GO:0008252">
    <property type="term" value="F:nucleotidase activity"/>
    <property type="evidence" value="ECO:0007669"/>
    <property type="project" value="InterPro"/>
</dbReference>
<feature type="domain" description="Survival protein SurE-like phosphatase/nucleotidase" evidence="5">
    <location>
        <begin position="28"/>
        <end position="226"/>
    </location>
</feature>
<evidence type="ECO:0000259" key="5">
    <source>
        <dbReference type="Pfam" id="PF01975"/>
    </source>
</evidence>
<accession>A0A165Z4F1</accession>
<dbReference type="PANTHER" id="PTHR30457:SF0">
    <property type="entry name" value="PHOSPHATASE, PUTATIVE (AFU_ORTHOLOGUE AFUA_4G01070)-RELATED"/>
    <property type="match status" value="1"/>
</dbReference>
<organism evidence="6 7">
    <name type="scientific">Sistotremastrum suecicum HHB10207 ss-3</name>
    <dbReference type="NCBI Taxonomy" id="1314776"/>
    <lineage>
        <taxon>Eukaryota</taxon>
        <taxon>Fungi</taxon>
        <taxon>Dikarya</taxon>
        <taxon>Basidiomycota</taxon>
        <taxon>Agaricomycotina</taxon>
        <taxon>Agaricomycetes</taxon>
        <taxon>Sistotremastrales</taxon>
        <taxon>Sistotremastraceae</taxon>
        <taxon>Sistotremastrum</taxon>
    </lineage>
</organism>